<keyword evidence="2 4" id="KW-0863">Zinc-finger</keyword>
<reference evidence="6 7" key="1">
    <citation type="submission" date="2014-04" db="EMBL/GenBank/DDBJ databases">
        <authorList>
            <consortium name="DOE Joint Genome Institute"/>
            <person name="Kuo A."/>
            <person name="Gay G."/>
            <person name="Dore J."/>
            <person name="Kohler A."/>
            <person name="Nagy L.G."/>
            <person name="Floudas D."/>
            <person name="Copeland A."/>
            <person name="Barry K.W."/>
            <person name="Cichocki N."/>
            <person name="Veneault-Fourrey C."/>
            <person name="LaButti K."/>
            <person name="Lindquist E.A."/>
            <person name="Lipzen A."/>
            <person name="Lundell T."/>
            <person name="Morin E."/>
            <person name="Murat C."/>
            <person name="Sun H."/>
            <person name="Tunlid A."/>
            <person name="Henrissat B."/>
            <person name="Grigoriev I.V."/>
            <person name="Hibbett D.S."/>
            <person name="Martin F."/>
            <person name="Nordberg H.P."/>
            <person name="Cantor M.N."/>
            <person name="Hua S.X."/>
        </authorList>
    </citation>
    <scope>NUCLEOTIDE SEQUENCE [LARGE SCALE GENOMIC DNA]</scope>
    <source>
        <strain evidence="7">h7</strain>
    </source>
</reference>
<dbReference type="InterPro" id="IPR002893">
    <property type="entry name" value="Znf_MYND"/>
</dbReference>
<evidence type="ECO:0000313" key="7">
    <source>
        <dbReference type="Proteomes" id="UP000053424"/>
    </source>
</evidence>
<keyword evidence="1" id="KW-0479">Metal-binding</keyword>
<keyword evidence="7" id="KW-1185">Reference proteome</keyword>
<gene>
    <name evidence="6" type="ORF">M413DRAFT_28031</name>
</gene>
<sequence>MEVPGRKIYLPLAQLDKCLSCGRAGNEVKLKRVHVALYCSTECQKKDWKAHKPRCGATDRIDLQSYFPLLACGAHSCHTHPKVSTHPALTHKILNSPNPTSGEIVKFPNGVEAKLVLLGESLPDWEADMATASETWWPSALDAKVRDKLKRRILEEGNILSIVLATCIALVAELYTTTAIPTSETPKWQPTGRRLRLSYDRSPIADLGIVRGSVRVTPQDRLAYYHLERNTFMMGQDPDDHYWIYFTTLAGEEYSLDCGMMTFNFCKMVQTAPYCLPTLVYAPVFFYGKERAKALPLIDRLAGSHADPSLFFGTSGSLES</sequence>
<evidence type="ECO:0000256" key="1">
    <source>
        <dbReference type="ARBA" id="ARBA00022723"/>
    </source>
</evidence>
<feature type="domain" description="MYND-type" evidence="5">
    <location>
        <begin position="18"/>
        <end position="55"/>
    </location>
</feature>
<evidence type="ECO:0000256" key="2">
    <source>
        <dbReference type="ARBA" id="ARBA00022771"/>
    </source>
</evidence>
<name>A0A0C3C9L3_HEBCY</name>
<evidence type="ECO:0000256" key="4">
    <source>
        <dbReference type="PROSITE-ProRule" id="PRU00134"/>
    </source>
</evidence>
<dbReference type="OrthoDB" id="341421at2759"/>
<reference evidence="7" key="2">
    <citation type="submission" date="2015-01" db="EMBL/GenBank/DDBJ databases">
        <title>Evolutionary Origins and Diversification of the Mycorrhizal Mutualists.</title>
        <authorList>
            <consortium name="DOE Joint Genome Institute"/>
            <consortium name="Mycorrhizal Genomics Consortium"/>
            <person name="Kohler A."/>
            <person name="Kuo A."/>
            <person name="Nagy L.G."/>
            <person name="Floudas D."/>
            <person name="Copeland A."/>
            <person name="Barry K.W."/>
            <person name="Cichocki N."/>
            <person name="Veneault-Fourrey C."/>
            <person name="LaButti K."/>
            <person name="Lindquist E.A."/>
            <person name="Lipzen A."/>
            <person name="Lundell T."/>
            <person name="Morin E."/>
            <person name="Murat C."/>
            <person name="Riley R."/>
            <person name="Ohm R."/>
            <person name="Sun H."/>
            <person name="Tunlid A."/>
            <person name="Henrissat B."/>
            <person name="Grigoriev I.V."/>
            <person name="Hibbett D.S."/>
            <person name="Martin F."/>
        </authorList>
    </citation>
    <scope>NUCLEOTIDE SEQUENCE [LARGE SCALE GENOMIC DNA]</scope>
    <source>
        <strain evidence="7">h7</strain>
    </source>
</reference>
<dbReference type="GO" id="GO:0008270">
    <property type="term" value="F:zinc ion binding"/>
    <property type="evidence" value="ECO:0007669"/>
    <property type="project" value="UniProtKB-KW"/>
</dbReference>
<organism evidence="6 7">
    <name type="scientific">Hebeloma cylindrosporum</name>
    <dbReference type="NCBI Taxonomy" id="76867"/>
    <lineage>
        <taxon>Eukaryota</taxon>
        <taxon>Fungi</taxon>
        <taxon>Dikarya</taxon>
        <taxon>Basidiomycota</taxon>
        <taxon>Agaricomycotina</taxon>
        <taxon>Agaricomycetes</taxon>
        <taxon>Agaricomycetidae</taxon>
        <taxon>Agaricales</taxon>
        <taxon>Agaricineae</taxon>
        <taxon>Hymenogastraceae</taxon>
        <taxon>Hebeloma</taxon>
    </lineage>
</organism>
<protein>
    <recommendedName>
        <fullName evidence="5">MYND-type domain-containing protein</fullName>
    </recommendedName>
</protein>
<dbReference type="AlphaFoldDB" id="A0A0C3C9L3"/>
<dbReference type="Gene3D" id="6.10.140.2220">
    <property type="match status" value="1"/>
</dbReference>
<proteinExistence type="predicted"/>
<dbReference type="Proteomes" id="UP000053424">
    <property type="component" value="Unassembled WGS sequence"/>
</dbReference>
<dbReference type="SUPFAM" id="SSF144232">
    <property type="entry name" value="HIT/MYND zinc finger-like"/>
    <property type="match status" value="1"/>
</dbReference>
<evidence type="ECO:0000259" key="5">
    <source>
        <dbReference type="PROSITE" id="PS50865"/>
    </source>
</evidence>
<evidence type="ECO:0000256" key="3">
    <source>
        <dbReference type="ARBA" id="ARBA00022833"/>
    </source>
</evidence>
<accession>A0A0C3C9L3</accession>
<dbReference type="HOGENOM" id="CLU_868942_0_0_1"/>
<dbReference type="EMBL" id="KN831781">
    <property type="protein sequence ID" value="KIM40914.1"/>
    <property type="molecule type" value="Genomic_DNA"/>
</dbReference>
<dbReference type="PROSITE" id="PS50865">
    <property type="entry name" value="ZF_MYND_2"/>
    <property type="match status" value="1"/>
</dbReference>
<keyword evidence="3" id="KW-0862">Zinc</keyword>
<dbReference type="Pfam" id="PF01753">
    <property type="entry name" value="zf-MYND"/>
    <property type="match status" value="1"/>
</dbReference>
<evidence type="ECO:0000313" key="6">
    <source>
        <dbReference type="EMBL" id="KIM40914.1"/>
    </source>
</evidence>